<comment type="caution">
    <text evidence="12">The sequence shown here is derived from an EMBL/GenBank/DDBJ whole genome shotgun (WGS) entry which is preliminary data.</text>
</comment>
<evidence type="ECO:0000256" key="5">
    <source>
        <dbReference type="ARBA" id="ARBA00022692"/>
    </source>
</evidence>
<evidence type="ECO:0000256" key="3">
    <source>
        <dbReference type="ARBA" id="ARBA00022543"/>
    </source>
</evidence>
<keyword evidence="10" id="KW-0675">Receptor</keyword>
<evidence type="ECO:0000256" key="7">
    <source>
        <dbReference type="ARBA" id="ARBA00022989"/>
    </source>
</evidence>
<dbReference type="EMBL" id="LWHJ01000033">
    <property type="protein sequence ID" value="OAQ37895.1"/>
    <property type="molecule type" value="Genomic_DNA"/>
</dbReference>
<dbReference type="AlphaFoldDB" id="A0A179DA23"/>
<feature type="transmembrane region" description="Helical" evidence="11">
    <location>
        <begin position="211"/>
        <end position="232"/>
    </location>
</feature>
<evidence type="ECO:0000256" key="2">
    <source>
        <dbReference type="ARBA" id="ARBA00008130"/>
    </source>
</evidence>
<dbReference type="Proteomes" id="UP000078459">
    <property type="component" value="Unassembled WGS sequence"/>
</dbReference>
<evidence type="ECO:0000313" key="13">
    <source>
        <dbReference type="Proteomes" id="UP000078459"/>
    </source>
</evidence>
<evidence type="ECO:0000256" key="10">
    <source>
        <dbReference type="ARBA" id="ARBA00023170"/>
    </source>
</evidence>
<dbReference type="InterPro" id="IPR001425">
    <property type="entry name" value="Arc/bac/fun_rhodopsins"/>
</dbReference>
<dbReference type="GO" id="GO:0009881">
    <property type="term" value="F:photoreceptor activity"/>
    <property type="evidence" value="ECO:0007669"/>
    <property type="project" value="UniProtKB-KW"/>
</dbReference>
<dbReference type="OrthoDB" id="30586at2"/>
<keyword evidence="8" id="KW-0157">Chromophore</keyword>
<reference evidence="12 13" key="1">
    <citation type="submission" date="2016-04" db="EMBL/GenBank/DDBJ databases">
        <authorList>
            <person name="Evans L.H."/>
            <person name="Alamgir A."/>
            <person name="Owens N."/>
            <person name="Weber N.D."/>
            <person name="Virtaneva K."/>
            <person name="Barbian K."/>
            <person name="Babar A."/>
            <person name="Rosenke K."/>
        </authorList>
    </citation>
    <scope>NUCLEOTIDE SEQUENCE [LARGE SCALE GENOMIC DNA]</scope>
    <source>
        <strain evidence="12 13">CCM 8644</strain>
    </source>
</reference>
<protein>
    <submittedName>
        <fullName evidence="12">Rhodopsin</fullName>
    </submittedName>
</protein>
<dbReference type="SMART" id="SM01021">
    <property type="entry name" value="Bac_rhodopsin"/>
    <property type="match status" value="1"/>
</dbReference>
<feature type="transmembrane region" description="Helical" evidence="11">
    <location>
        <begin position="110"/>
        <end position="130"/>
    </location>
</feature>
<dbReference type="PANTHER" id="PTHR28286:SF2">
    <property type="entry name" value="BACTERIORHODOPSIN _OPSIN, NOPA (EUROFUNG)"/>
    <property type="match status" value="1"/>
</dbReference>
<dbReference type="GO" id="GO:0016020">
    <property type="term" value="C:membrane"/>
    <property type="evidence" value="ECO:0007669"/>
    <property type="project" value="UniProtKB-SubCell"/>
</dbReference>
<organism evidence="12 13">
    <name type="scientific">Pedobacter psychrophilus</name>
    <dbReference type="NCBI Taxonomy" id="1826909"/>
    <lineage>
        <taxon>Bacteria</taxon>
        <taxon>Pseudomonadati</taxon>
        <taxon>Bacteroidota</taxon>
        <taxon>Sphingobacteriia</taxon>
        <taxon>Sphingobacteriales</taxon>
        <taxon>Sphingobacteriaceae</taxon>
        <taxon>Pedobacter</taxon>
    </lineage>
</organism>
<reference evidence="12 13" key="2">
    <citation type="submission" date="2016-06" db="EMBL/GenBank/DDBJ databases">
        <title>Pedobacter psychrophilus sp. nov., isolated from Antarctic fragmentary rock.</title>
        <authorList>
            <person name="Svec P."/>
        </authorList>
    </citation>
    <scope>NUCLEOTIDE SEQUENCE [LARGE SCALE GENOMIC DNA]</scope>
    <source>
        <strain evidence="12 13">CCM 8644</strain>
    </source>
</reference>
<keyword evidence="9 11" id="KW-0472">Membrane</keyword>
<keyword evidence="3" id="KW-0600">Photoreceptor protein</keyword>
<feature type="transmembrane region" description="Helical" evidence="11">
    <location>
        <begin position="16"/>
        <end position="35"/>
    </location>
</feature>
<evidence type="ECO:0000256" key="8">
    <source>
        <dbReference type="ARBA" id="ARBA00022991"/>
    </source>
</evidence>
<dbReference type="Pfam" id="PF01036">
    <property type="entry name" value="Bac_rhodopsin"/>
    <property type="match status" value="1"/>
</dbReference>
<keyword evidence="7 11" id="KW-1133">Transmembrane helix</keyword>
<comment type="similarity">
    <text evidence="2">Belongs to the archaeal/bacterial/fungal opsin family.</text>
</comment>
<dbReference type="PRINTS" id="PR00251">
    <property type="entry name" value="BACTRLOPSIN"/>
</dbReference>
<evidence type="ECO:0000256" key="11">
    <source>
        <dbReference type="SAM" id="Phobius"/>
    </source>
</evidence>
<dbReference type="PANTHER" id="PTHR28286">
    <property type="match status" value="1"/>
</dbReference>
<sequence length="244" mass="26912">MNSLLDIMVIPTDDPIAFTFFTGYMAMFASSIFFFFERGSVDGKWKLSLLVSALITGIAAVHYYYMRDYYLATHETPTALRYIDWTLTVPLMAVEFYLLTKPFGAKGATLFKLIVAAAAMLIFGFIGETSGVDNNIMWGVLSTLGYLYIVYEVFAGDIAKLTKLSNSPALANAMFLLKIFITLGWSIYPIGYMVLPGNLLSGVFEVKSIDLFYNLADAINKIGFGLVIYSVATAETAKARKAVA</sequence>
<keyword evidence="4" id="KW-0716">Sensory transduction</keyword>
<accession>A0A179DA23</accession>
<evidence type="ECO:0000256" key="1">
    <source>
        <dbReference type="ARBA" id="ARBA00004141"/>
    </source>
</evidence>
<dbReference type="GO" id="GO:0007602">
    <property type="term" value="P:phototransduction"/>
    <property type="evidence" value="ECO:0007669"/>
    <property type="project" value="UniProtKB-KW"/>
</dbReference>
<keyword evidence="5 11" id="KW-0812">Transmembrane</keyword>
<comment type="subcellular location">
    <subcellularLocation>
        <location evidence="1">Membrane</location>
        <topology evidence="1">Multi-pass membrane protein</topology>
    </subcellularLocation>
</comment>
<feature type="transmembrane region" description="Helical" evidence="11">
    <location>
        <begin position="47"/>
        <end position="66"/>
    </location>
</feature>
<dbReference type="RefSeq" id="WP_068823869.1">
    <property type="nucleotide sequence ID" value="NZ_LWHJ01000033.1"/>
</dbReference>
<dbReference type="SUPFAM" id="SSF81321">
    <property type="entry name" value="Family A G protein-coupled receptor-like"/>
    <property type="match status" value="1"/>
</dbReference>
<keyword evidence="6" id="KW-0681">Retinal protein</keyword>
<evidence type="ECO:0000313" key="12">
    <source>
        <dbReference type="EMBL" id="OAQ37895.1"/>
    </source>
</evidence>
<keyword evidence="13" id="KW-1185">Reference proteome</keyword>
<feature type="transmembrane region" description="Helical" evidence="11">
    <location>
        <begin position="136"/>
        <end position="154"/>
    </location>
</feature>
<dbReference type="Gene3D" id="1.20.1070.10">
    <property type="entry name" value="Rhodopsin 7-helix transmembrane proteins"/>
    <property type="match status" value="1"/>
</dbReference>
<feature type="transmembrane region" description="Helical" evidence="11">
    <location>
        <begin position="78"/>
        <end position="98"/>
    </location>
</feature>
<feature type="transmembrane region" description="Helical" evidence="11">
    <location>
        <begin position="175"/>
        <end position="195"/>
    </location>
</feature>
<gene>
    <name evidence="12" type="ORF">A5893_16930</name>
</gene>
<proteinExistence type="inferred from homology"/>
<evidence type="ECO:0000256" key="4">
    <source>
        <dbReference type="ARBA" id="ARBA00022606"/>
    </source>
</evidence>
<dbReference type="STRING" id="1826909.A5893_16930"/>
<evidence type="ECO:0000256" key="9">
    <source>
        <dbReference type="ARBA" id="ARBA00023136"/>
    </source>
</evidence>
<evidence type="ECO:0000256" key="6">
    <source>
        <dbReference type="ARBA" id="ARBA00022925"/>
    </source>
</evidence>
<name>A0A179DA23_9SPHI</name>